<comment type="caution">
    <text evidence="1">The sequence shown here is derived from an EMBL/GenBank/DDBJ whole genome shotgun (WGS) entry which is preliminary data.</text>
</comment>
<accession>A0AAD7XGT1</accession>
<keyword evidence="2" id="KW-1185">Reference proteome</keyword>
<dbReference type="EMBL" id="JAPEVG010000005">
    <property type="protein sequence ID" value="KAJ8501669.1"/>
    <property type="molecule type" value="Genomic_DNA"/>
</dbReference>
<dbReference type="AlphaFoldDB" id="A0AAD7XGT1"/>
<organism evidence="1 2">
    <name type="scientific">Trametes cubensis</name>
    <dbReference type="NCBI Taxonomy" id="1111947"/>
    <lineage>
        <taxon>Eukaryota</taxon>
        <taxon>Fungi</taxon>
        <taxon>Dikarya</taxon>
        <taxon>Basidiomycota</taxon>
        <taxon>Agaricomycotina</taxon>
        <taxon>Agaricomycetes</taxon>
        <taxon>Polyporales</taxon>
        <taxon>Polyporaceae</taxon>
        <taxon>Trametes</taxon>
    </lineage>
</organism>
<evidence type="ECO:0000313" key="2">
    <source>
        <dbReference type="Proteomes" id="UP001215151"/>
    </source>
</evidence>
<reference evidence="1" key="1">
    <citation type="submission" date="2022-11" db="EMBL/GenBank/DDBJ databases">
        <title>Genome Sequence of Cubamyces cubensis.</title>
        <authorList>
            <person name="Buettner E."/>
        </authorList>
    </citation>
    <scope>NUCLEOTIDE SEQUENCE</scope>
    <source>
        <strain evidence="1">MPL-01</strain>
    </source>
</reference>
<sequence length="1136" mass="126719">MADMQASTFSPCSAGPCASATSLLQSIQGSALDVLDIEQLQALKATISTCLTLVHRSLNGRQPINSLHPELLGEILQLSLPSSSGYLCEGNSDQAAALKAQRQTLTTYMKVCGQWRSVVLQMAAFWTVVDMSSDAAWCAACLERSKEAPLSVFLQYPLNEAQYLPLAAHGYRIRELFLDIPREQRAAFPTELPTLLPVAPNLESLSIVTRCYIWDSDRPELHLERRPQIFPEPPCSLTKLLLKGPCWIPGGIPYHQLTHLYISQGMPFDLLLFFAFLRQCRSLENLVLDDISNKGIEKLSDDCIPMLELPTLRLLTLGVNQGTWAASYLLNYVILPPSVTLRIIGVFAIDVLKDKRLHLPFTDTFDTLILECTSVYTAIQAAGPSSGILIHSVGMRYHWANVRETGETLRNVLSRVLPCRNIKRVTIDSSAWDVTMQILPDTLLPTTLRLVDRHIQPRNGGQQEHLPDMPESGLRRFLELADLQVWSTNVPLGRPLSSVPGSLKKYTLYYVHPADSEALDPERCVMDSNGSPSISGVDFSFVDNASWPKLDLPGVRPPCHLYDWHVDTATTETRMHQPLTNADDLITLAQTFLEALSKGLRSLPEFDKLQSLERIVATSLAIVRSSTNEWRPIHKLPAEILGRIFQLVPPSNVPGFFRSDDFDAMKSDLRARMVISHVCVRWRAIALDMATFWNIVDMTSPPWALAGLERSRAVPIHVFARYPLHNTVAGSLLASQGLRIHGFSLEIPIQHQATVPGELVEVLPPVPNLECLCITTYRDEYGTVHPFLDLEHRPRIFPCPPLRLARLILTNPCWFPGGIPLGQLTHLRIMNSTTCRYSSLVALLRQCVLLQELVLADIPAMIEDNSHGERPVELPHLRLLTLGCKTLRWAGGYLLRAFVYPPTLILRLFGFEEAEFRGLAQSPASFTRALDTLVFQDASPDSGVVIQAASPDPSCGLLIHADSIRQPYTTFTVRLIRQLFFGLFGPVDPLGSIKQLTISSAGLHESVPFFPAMPSVVYLRLVDSAPLGLVWNNDQLLLTAFHACVVRFPNLVELEIWSPRGLIRELPCMPGRLKRYTFHHIGREKGESTLDSRESSLAKALAIYHEHGVEFVECDAKEEPDVDLPGIRPARGLSDW</sequence>
<dbReference type="Proteomes" id="UP001215151">
    <property type="component" value="Unassembled WGS sequence"/>
</dbReference>
<dbReference type="PANTHER" id="PTHR38926">
    <property type="entry name" value="F-BOX DOMAIN CONTAINING PROTEIN, EXPRESSED"/>
    <property type="match status" value="1"/>
</dbReference>
<protein>
    <recommendedName>
        <fullName evidence="3">F-box domain-containing protein</fullName>
    </recommendedName>
</protein>
<name>A0AAD7XGT1_9APHY</name>
<gene>
    <name evidence="1" type="ORF">ONZ51_g478</name>
</gene>
<dbReference type="PANTHER" id="PTHR38926:SF5">
    <property type="entry name" value="F-BOX AND LEUCINE-RICH REPEAT PROTEIN 6"/>
    <property type="match status" value="1"/>
</dbReference>
<proteinExistence type="predicted"/>
<evidence type="ECO:0008006" key="3">
    <source>
        <dbReference type="Google" id="ProtNLM"/>
    </source>
</evidence>
<dbReference type="SUPFAM" id="SSF52047">
    <property type="entry name" value="RNI-like"/>
    <property type="match status" value="1"/>
</dbReference>
<evidence type="ECO:0000313" key="1">
    <source>
        <dbReference type="EMBL" id="KAJ8501669.1"/>
    </source>
</evidence>
<dbReference type="Gene3D" id="1.20.1280.50">
    <property type="match status" value="1"/>
</dbReference>